<comment type="caution">
    <text evidence="1">The sequence shown here is derived from an EMBL/GenBank/DDBJ whole genome shotgun (WGS) entry which is preliminary data.</text>
</comment>
<organism evidence="1 2">
    <name type="scientific">Prorocentrum cordatum</name>
    <dbReference type="NCBI Taxonomy" id="2364126"/>
    <lineage>
        <taxon>Eukaryota</taxon>
        <taxon>Sar</taxon>
        <taxon>Alveolata</taxon>
        <taxon>Dinophyceae</taxon>
        <taxon>Prorocentrales</taxon>
        <taxon>Prorocentraceae</taxon>
        <taxon>Prorocentrum</taxon>
    </lineage>
</organism>
<name>A0ABN9WFE1_9DINO</name>
<dbReference type="Proteomes" id="UP001189429">
    <property type="component" value="Unassembled WGS sequence"/>
</dbReference>
<evidence type="ECO:0000313" key="1">
    <source>
        <dbReference type="EMBL" id="CAK0883939.1"/>
    </source>
</evidence>
<evidence type="ECO:0000313" key="2">
    <source>
        <dbReference type="Proteomes" id="UP001189429"/>
    </source>
</evidence>
<dbReference type="EMBL" id="CAUYUJ010018485">
    <property type="protein sequence ID" value="CAK0883939.1"/>
    <property type="molecule type" value="Genomic_DNA"/>
</dbReference>
<protein>
    <submittedName>
        <fullName evidence="1">Uncharacterized protein</fullName>
    </submittedName>
</protein>
<gene>
    <name evidence="1" type="ORF">PCOR1329_LOCUS66014</name>
</gene>
<accession>A0ABN9WFE1</accession>
<feature type="non-terminal residue" evidence="1">
    <location>
        <position position="1"/>
    </location>
</feature>
<feature type="non-terminal residue" evidence="1">
    <location>
        <position position="61"/>
    </location>
</feature>
<reference evidence="1" key="1">
    <citation type="submission" date="2023-10" db="EMBL/GenBank/DDBJ databases">
        <authorList>
            <person name="Chen Y."/>
            <person name="Shah S."/>
            <person name="Dougan E. K."/>
            <person name="Thang M."/>
            <person name="Chan C."/>
        </authorList>
    </citation>
    <scope>NUCLEOTIDE SEQUENCE [LARGE SCALE GENOMIC DNA]</scope>
</reference>
<sequence length="61" mass="7417">HLWAPCSAAIWKEEHRRFARVAQIRAHVTQDTTHEATTSWRWRPTSWRWRLFHGGRHTTEL</sequence>
<keyword evidence="2" id="KW-1185">Reference proteome</keyword>
<proteinExistence type="predicted"/>